<protein>
    <submittedName>
        <fullName evidence="1">Uncharacterized protein</fullName>
    </submittedName>
</protein>
<dbReference type="AlphaFoldDB" id="A0A563VUJ6"/>
<gene>
    <name evidence="1" type="ORF">H1P_3050010</name>
</gene>
<dbReference type="EMBL" id="CAACVJ010000230">
    <property type="protein sequence ID" value="VEP15075.1"/>
    <property type="molecule type" value="Genomic_DNA"/>
</dbReference>
<name>A0A563VUJ6_9CYAN</name>
<accession>A0A563VUJ6</accession>
<evidence type="ECO:0000313" key="1">
    <source>
        <dbReference type="EMBL" id="VEP15075.1"/>
    </source>
</evidence>
<evidence type="ECO:0000313" key="2">
    <source>
        <dbReference type="Proteomes" id="UP000320055"/>
    </source>
</evidence>
<keyword evidence="2" id="KW-1185">Reference proteome</keyword>
<proteinExistence type="predicted"/>
<sequence length="61" mass="7134">MNLLLSYLICFWSHKLYRNAIYLEKSTGKDEKLDMKKSAKNLISCYSLASVKLFKFAPQNQ</sequence>
<reference evidence="1 2" key="1">
    <citation type="submission" date="2019-01" db="EMBL/GenBank/DDBJ databases">
        <authorList>
            <person name="Brito A."/>
        </authorList>
    </citation>
    <scope>NUCLEOTIDE SEQUENCE [LARGE SCALE GENOMIC DNA]</scope>
    <source>
        <strain evidence="1">1</strain>
    </source>
</reference>
<dbReference type="Proteomes" id="UP000320055">
    <property type="component" value="Unassembled WGS sequence"/>
</dbReference>
<organism evidence="1 2">
    <name type="scientific">Hyella patelloides LEGE 07179</name>
    <dbReference type="NCBI Taxonomy" id="945734"/>
    <lineage>
        <taxon>Bacteria</taxon>
        <taxon>Bacillati</taxon>
        <taxon>Cyanobacteriota</taxon>
        <taxon>Cyanophyceae</taxon>
        <taxon>Pleurocapsales</taxon>
        <taxon>Hyellaceae</taxon>
        <taxon>Hyella</taxon>
    </lineage>
</organism>